<gene>
    <name evidence="5" type="ORF">RDV89_02835</name>
</gene>
<evidence type="ECO:0000256" key="2">
    <source>
        <dbReference type="ARBA" id="ARBA00022840"/>
    </source>
</evidence>
<dbReference type="SUPFAM" id="SSF52540">
    <property type="entry name" value="P-loop containing nucleoside triphosphate hydrolases"/>
    <property type="match status" value="1"/>
</dbReference>
<keyword evidence="1" id="KW-0547">Nucleotide-binding</keyword>
<feature type="region of interest" description="Disordered" evidence="3">
    <location>
        <begin position="116"/>
        <end position="157"/>
    </location>
</feature>
<evidence type="ECO:0000256" key="1">
    <source>
        <dbReference type="ARBA" id="ARBA00022741"/>
    </source>
</evidence>
<evidence type="ECO:0000256" key="3">
    <source>
        <dbReference type="SAM" id="MobiDB-lite"/>
    </source>
</evidence>
<protein>
    <recommendedName>
        <fullName evidence="4">CobQ/CobB/MinD/ParA nucleotide binding domain-containing protein</fullName>
    </recommendedName>
</protein>
<accession>A0ABU3PRY7</accession>
<dbReference type="RefSeq" id="WP_315731126.1">
    <property type="nucleotide sequence ID" value="NZ_JAVYII010000001.1"/>
</dbReference>
<comment type="caution">
    <text evidence="5">The sequence shown here is derived from an EMBL/GenBank/DDBJ whole genome shotgun (WGS) entry which is preliminary data.</text>
</comment>
<evidence type="ECO:0000313" key="5">
    <source>
        <dbReference type="EMBL" id="MDT9591985.1"/>
    </source>
</evidence>
<dbReference type="PANTHER" id="PTHR43384">
    <property type="entry name" value="SEPTUM SITE-DETERMINING PROTEIN MIND HOMOLOG, CHLOROPLASTIC-RELATED"/>
    <property type="match status" value="1"/>
</dbReference>
<proteinExistence type="predicted"/>
<evidence type="ECO:0000313" key="6">
    <source>
        <dbReference type="Proteomes" id="UP001268542"/>
    </source>
</evidence>
<dbReference type="Gene3D" id="3.40.50.300">
    <property type="entry name" value="P-loop containing nucleotide triphosphate hydrolases"/>
    <property type="match status" value="1"/>
</dbReference>
<dbReference type="InterPro" id="IPR027417">
    <property type="entry name" value="P-loop_NTPase"/>
</dbReference>
<feature type="domain" description="CobQ/CobB/MinD/ParA nucleotide binding" evidence="4">
    <location>
        <begin position="164"/>
        <end position="352"/>
    </location>
</feature>
<keyword evidence="2" id="KW-0067">ATP-binding</keyword>
<organism evidence="5 6">
    <name type="scientific">Nocardioides imazamoxiresistens</name>
    <dbReference type="NCBI Taxonomy" id="3231893"/>
    <lineage>
        <taxon>Bacteria</taxon>
        <taxon>Bacillati</taxon>
        <taxon>Actinomycetota</taxon>
        <taxon>Actinomycetes</taxon>
        <taxon>Propionibacteriales</taxon>
        <taxon>Nocardioidaceae</taxon>
        <taxon>Nocardioides</taxon>
    </lineage>
</organism>
<dbReference type="EMBL" id="JAVYII010000001">
    <property type="protein sequence ID" value="MDT9591985.1"/>
    <property type="molecule type" value="Genomic_DNA"/>
</dbReference>
<dbReference type="InterPro" id="IPR002586">
    <property type="entry name" value="CobQ/CobB/MinD/ParA_Nub-bd_dom"/>
</dbReference>
<dbReference type="PANTHER" id="PTHR43384:SF6">
    <property type="entry name" value="SEPTUM SITE-DETERMINING PROTEIN MIND HOMOLOG, CHLOROPLASTIC"/>
    <property type="match status" value="1"/>
</dbReference>
<keyword evidence="6" id="KW-1185">Reference proteome</keyword>
<evidence type="ECO:0000259" key="4">
    <source>
        <dbReference type="Pfam" id="PF01656"/>
    </source>
</evidence>
<sequence>MICVLVVGAGAAWEPPALNALNERSDVTVLKRCVDVNDLLAVATLGQADVAVVGLDAPGLDGSAVEHLRRHRVRTVGVATDSGESTRARAARIGIRAVAPAGDVAALVALVQEPPAGPVTTPRTPLPPDLGAARGGDTAARPAHAQRSGGADVAAPPWTPTTVAVWGPAGAPGRTTTAVGLAAALGRRGEPTLLVDADPWGGAVAQQLGVVDDVSGLLQVARSAAAGDLARGWTAAVRRLERHLHVLSGLPRPERWDEVEPQVLEDLIAAARHAGHVVVDTGFSLETDETAAIAGRPERNGLTLAALERADVVVAVGTADPVGLARLTRGLAELRELSPTRLHVVVNRARSSLGWSTAQVHGLVAEVAGDVGVHFLPDDQGAVDRALVTGRHVLDGPDGPLVRALVELAAAVVPSSGRVPTDGRRGARLRRRTAGTARRR</sequence>
<feature type="compositionally biased region" description="Basic residues" evidence="3">
    <location>
        <begin position="426"/>
        <end position="440"/>
    </location>
</feature>
<dbReference type="InterPro" id="IPR050625">
    <property type="entry name" value="ParA/MinD_ATPase"/>
</dbReference>
<feature type="region of interest" description="Disordered" evidence="3">
    <location>
        <begin position="416"/>
        <end position="440"/>
    </location>
</feature>
<name>A0ABU3PRY7_9ACTN</name>
<reference evidence="5 6" key="1">
    <citation type="submission" date="2023-08" db="EMBL/GenBank/DDBJ databases">
        <title>Nocardioides seae sp. nov., a bacterium isolated from a soil.</title>
        <authorList>
            <person name="Wang X."/>
        </authorList>
    </citation>
    <scope>NUCLEOTIDE SEQUENCE [LARGE SCALE GENOMIC DNA]</scope>
    <source>
        <strain evidence="5 6">YZH12</strain>
    </source>
</reference>
<dbReference type="Pfam" id="PF01656">
    <property type="entry name" value="CbiA"/>
    <property type="match status" value="1"/>
</dbReference>
<dbReference type="Proteomes" id="UP001268542">
    <property type="component" value="Unassembled WGS sequence"/>
</dbReference>